<reference evidence="5 6" key="1">
    <citation type="submission" date="2023-10" db="EMBL/GenBank/DDBJ databases">
        <title>Two novel species belonging to the OM43/NOR5 clade.</title>
        <authorList>
            <person name="Park M."/>
        </authorList>
    </citation>
    <scope>NUCLEOTIDE SEQUENCE [LARGE SCALE GENOMIC DNA]</scope>
    <source>
        <strain evidence="5 6">IMCC45268</strain>
    </source>
</reference>
<evidence type="ECO:0000313" key="5">
    <source>
        <dbReference type="EMBL" id="WOJ97653.1"/>
    </source>
</evidence>
<dbReference type="RefSeq" id="WP_407328589.1">
    <property type="nucleotide sequence ID" value="NZ_CP136865.1"/>
</dbReference>
<evidence type="ECO:0000256" key="4">
    <source>
        <dbReference type="SAM" id="SignalP"/>
    </source>
</evidence>
<protein>
    <submittedName>
        <fullName evidence="5">Beta-propeller fold lactonase family protein</fullName>
    </submittedName>
</protein>
<dbReference type="InterPro" id="IPR011042">
    <property type="entry name" value="6-blade_b-propeller_TolB-like"/>
</dbReference>
<feature type="compositionally biased region" description="Polar residues" evidence="3">
    <location>
        <begin position="242"/>
        <end position="252"/>
    </location>
</feature>
<feature type="chain" id="PRO_5047313935" evidence="4">
    <location>
        <begin position="23"/>
        <end position="395"/>
    </location>
</feature>
<dbReference type="SUPFAM" id="SSF63829">
    <property type="entry name" value="Calcium-dependent phosphotriesterase"/>
    <property type="match status" value="1"/>
</dbReference>
<evidence type="ECO:0000256" key="1">
    <source>
        <dbReference type="ARBA" id="ARBA00022729"/>
    </source>
</evidence>
<organism evidence="5 6">
    <name type="scientific">Congregibacter brevis</name>
    <dbReference type="NCBI Taxonomy" id="3081201"/>
    <lineage>
        <taxon>Bacteria</taxon>
        <taxon>Pseudomonadati</taxon>
        <taxon>Pseudomonadota</taxon>
        <taxon>Gammaproteobacteria</taxon>
        <taxon>Cellvibrionales</taxon>
        <taxon>Halieaceae</taxon>
        <taxon>Congregibacter</taxon>
    </lineage>
</organism>
<keyword evidence="1 4" id="KW-0732">Signal</keyword>
<dbReference type="Gene3D" id="2.120.10.30">
    <property type="entry name" value="TolB, C-terminal domain"/>
    <property type="match status" value="1"/>
</dbReference>
<feature type="region of interest" description="Disordered" evidence="3">
    <location>
        <begin position="234"/>
        <end position="257"/>
    </location>
</feature>
<proteinExistence type="predicted"/>
<evidence type="ECO:0000313" key="6">
    <source>
        <dbReference type="Proteomes" id="UP001626549"/>
    </source>
</evidence>
<evidence type="ECO:0000256" key="2">
    <source>
        <dbReference type="ARBA" id="ARBA00023180"/>
    </source>
</evidence>
<evidence type="ECO:0000256" key="3">
    <source>
        <dbReference type="SAM" id="MobiDB-lite"/>
    </source>
</evidence>
<keyword evidence="6" id="KW-1185">Reference proteome</keyword>
<keyword evidence="2" id="KW-0325">Glycoprotein</keyword>
<gene>
    <name evidence="5" type="ORF">R0137_03545</name>
</gene>
<feature type="signal peptide" evidence="4">
    <location>
        <begin position="1"/>
        <end position="22"/>
    </location>
</feature>
<accession>A0ABZ0IF07</accession>
<name>A0ABZ0IF07_9GAMM</name>
<dbReference type="PANTHER" id="PTHR10680">
    <property type="entry name" value="PEPTIDYL-GLYCINE ALPHA-AMIDATING MONOOXYGENASE"/>
    <property type="match status" value="1"/>
</dbReference>
<sequence length="395" mass="42796">MTPTRFSLVVAFLLAASHVAIAAPALVKVDTSQFTDRPIPRFMVDAAWPTVPQDLMIGQVPGLSVDSDDNVWILQRPNSLGFSDTGLAQDPPIAICCKPAPHVMQFSSEGELLRAWGGPSHAPTIDGTNQWPANVHGLYVGGNDSVWIAGNGDGDHVALSFTKDGEYLRMVGLRNASKGNFDKSTLGGPADIAPVPGRDEILIADGYINKRIIGFDNEGRFTRYWGAYGASPDGSTRKGAFDQSQASSNTDGGANPKSDTFGDIVHCVVRGPDARIYVCDRRNNRVQIFETDDDGTTNFLRDIVIEKTTGGTRTASDIAFSPDAKFMYIADMMNGQVWIYDAGTYELLGAMGRNGRYPGQFIWLHSVDVDSAGNVYTTEVSTGRRVQKFVFQGVK</sequence>
<dbReference type="Proteomes" id="UP001626549">
    <property type="component" value="Chromosome"/>
</dbReference>
<dbReference type="EMBL" id="CP136865">
    <property type="protein sequence ID" value="WOJ97653.1"/>
    <property type="molecule type" value="Genomic_DNA"/>
</dbReference>